<keyword evidence="3" id="KW-1185">Reference proteome</keyword>
<evidence type="ECO:0000313" key="2">
    <source>
        <dbReference type="EMBL" id="EEU97334.1"/>
    </source>
</evidence>
<evidence type="ECO:0000256" key="1">
    <source>
        <dbReference type="SAM" id="MobiDB-lite"/>
    </source>
</evidence>
<dbReference type="STRING" id="411483.FAEPRAA2165_01015"/>
<dbReference type="AlphaFoldDB" id="C7H402"/>
<protein>
    <submittedName>
        <fullName evidence="2">Uncharacterized protein</fullName>
    </submittedName>
</protein>
<dbReference type="EMBL" id="ACOP02000022">
    <property type="protein sequence ID" value="EEU97334.1"/>
    <property type="molecule type" value="Genomic_DNA"/>
</dbReference>
<comment type="caution">
    <text evidence="2">The sequence shown here is derived from an EMBL/GenBank/DDBJ whole genome shotgun (WGS) entry which is preliminary data.</text>
</comment>
<feature type="compositionally biased region" description="Basic residues" evidence="1">
    <location>
        <begin position="16"/>
        <end position="25"/>
    </location>
</feature>
<dbReference type="Proteomes" id="UP000004619">
    <property type="component" value="Unassembled WGS sequence"/>
</dbReference>
<organism evidence="2 3">
    <name type="scientific">Faecalibacterium duncaniae (strain DSM 17677 / JCM 31915 / A2-165)</name>
    <name type="common">Faecalibacterium prausnitzii</name>
    <dbReference type="NCBI Taxonomy" id="411483"/>
    <lineage>
        <taxon>Bacteria</taxon>
        <taxon>Bacillati</taxon>
        <taxon>Bacillota</taxon>
        <taxon>Clostridia</taxon>
        <taxon>Eubacteriales</taxon>
        <taxon>Oscillospiraceae</taxon>
        <taxon>Faecalibacterium</taxon>
    </lineage>
</organism>
<reference evidence="2" key="1">
    <citation type="submission" date="2009-08" db="EMBL/GenBank/DDBJ databases">
        <authorList>
            <person name="Weinstock G."/>
            <person name="Sodergren E."/>
            <person name="Clifton S."/>
            <person name="Fulton L."/>
            <person name="Fulton B."/>
            <person name="Courtney L."/>
            <person name="Fronick C."/>
            <person name="Harrison M."/>
            <person name="Strong C."/>
            <person name="Farmer C."/>
            <person name="Delahaunty K."/>
            <person name="Markovic C."/>
            <person name="Hall O."/>
            <person name="Minx P."/>
            <person name="Tomlinson C."/>
            <person name="Mitreva M."/>
            <person name="Nelson J."/>
            <person name="Hou S."/>
            <person name="Wollam A."/>
            <person name="Pepin K.H."/>
            <person name="Johnson M."/>
            <person name="Bhonagiri V."/>
            <person name="Nash W.E."/>
            <person name="Warren W."/>
            <person name="Chinwalla A."/>
            <person name="Mardis E.R."/>
            <person name="Wilson R.K."/>
        </authorList>
    </citation>
    <scope>NUCLEOTIDE SEQUENCE [LARGE SCALE GENOMIC DNA]</scope>
    <source>
        <strain evidence="2">A2-165</strain>
    </source>
</reference>
<name>C7H402_FAED2</name>
<accession>C7H402</accession>
<feature type="region of interest" description="Disordered" evidence="1">
    <location>
        <begin position="1"/>
        <end position="45"/>
    </location>
</feature>
<dbReference type="HOGENOM" id="CLU_3200052_0_0_9"/>
<proteinExistence type="predicted"/>
<evidence type="ECO:0000313" key="3">
    <source>
        <dbReference type="Proteomes" id="UP000004619"/>
    </source>
</evidence>
<sequence length="45" mass="5303">MRRIQGVGQNRQERKNSKKSQKTQKIRLTDGKTRDTMISPLLRGY</sequence>
<gene>
    <name evidence="2" type="ORF">FAEPRAA2165_01015</name>
</gene>